<evidence type="ECO:0000256" key="3">
    <source>
        <dbReference type="ARBA" id="ARBA00011048"/>
    </source>
</evidence>
<organism evidence="12 13">
    <name type="scientific">Rhodococcus jostii</name>
    <dbReference type="NCBI Taxonomy" id="132919"/>
    <lineage>
        <taxon>Bacteria</taxon>
        <taxon>Bacillati</taxon>
        <taxon>Actinomycetota</taxon>
        <taxon>Actinomycetes</taxon>
        <taxon>Mycobacteriales</taxon>
        <taxon>Nocardiaceae</taxon>
        <taxon>Rhodococcus</taxon>
    </lineage>
</organism>
<keyword evidence="4" id="KW-0285">Flavoprotein</keyword>
<dbReference type="InterPro" id="IPR008143">
    <property type="entry name" value="Ala_DH/PNT_CS2"/>
</dbReference>
<dbReference type="GO" id="GO:0016491">
    <property type="term" value="F:oxidoreductase activity"/>
    <property type="evidence" value="ECO:0007669"/>
    <property type="project" value="UniProtKB-KW"/>
</dbReference>
<evidence type="ECO:0000256" key="1">
    <source>
        <dbReference type="ARBA" id="ARBA00001917"/>
    </source>
</evidence>
<dbReference type="Pfam" id="PF00724">
    <property type="entry name" value="Oxidored_FMN"/>
    <property type="match status" value="1"/>
</dbReference>
<dbReference type="PANTHER" id="PTHR42917:SF2">
    <property type="entry name" value="2,4-DIENOYL-COA REDUCTASE [(2E)-ENOYL-COA-PRODUCING]"/>
    <property type="match status" value="1"/>
</dbReference>
<comment type="cofactor">
    <cofactor evidence="1">
        <name>FMN</name>
        <dbReference type="ChEBI" id="CHEBI:58210"/>
    </cofactor>
</comment>
<evidence type="ECO:0000313" key="13">
    <source>
        <dbReference type="Proteomes" id="UP000183407"/>
    </source>
</evidence>
<dbReference type="InterPro" id="IPR036188">
    <property type="entry name" value="FAD/NAD-bd_sf"/>
</dbReference>
<dbReference type="Gene3D" id="3.20.20.70">
    <property type="entry name" value="Aldolase class I"/>
    <property type="match status" value="1"/>
</dbReference>
<dbReference type="PRINTS" id="PR00411">
    <property type="entry name" value="PNDRDTASEI"/>
</dbReference>
<dbReference type="SUPFAM" id="SSF51395">
    <property type="entry name" value="FMN-linked oxidoreductases"/>
    <property type="match status" value="1"/>
</dbReference>
<dbReference type="PROSITE" id="PS00837">
    <property type="entry name" value="ALADH_PNT_2"/>
    <property type="match status" value="1"/>
</dbReference>
<dbReference type="Gene3D" id="3.40.50.720">
    <property type="entry name" value="NAD(P)-binding Rossmann-like Domain"/>
    <property type="match status" value="1"/>
</dbReference>
<evidence type="ECO:0000256" key="6">
    <source>
        <dbReference type="ARBA" id="ARBA00022723"/>
    </source>
</evidence>
<evidence type="ECO:0000313" key="12">
    <source>
        <dbReference type="EMBL" id="SEB46608.1"/>
    </source>
</evidence>
<feature type="domain" description="NADH:flavin oxidoreductase/NADH oxidase N-terminal" evidence="10">
    <location>
        <begin position="6"/>
        <end position="333"/>
    </location>
</feature>
<dbReference type="SUPFAM" id="SSF51905">
    <property type="entry name" value="FAD/NAD(P)-binding domain"/>
    <property type="match status" value="1"/>
</dbReference>
<keyword evidence="6" id="KW-0479">Metal-binding</keyword>
<evidence type="ECO:0000256" key="5">
    <source>
        <dbReference type="ARBA" id="ARBA00022643"/>
    </source>
</evidence>
<evidence type="ECO:0000259" key="11">
    <source>
        <dbReference type="Pfam" id="PF07992"/>
    </source>
</evidence>
<dbReference type="GO" id="GO:0010181">
    <property type="term" value="F:FMN binding"/>
    <property type="evidence" value="ECO:0007669"/>
    <property type="project" value="InterPro"/>
</dbReference>
<dbReference type="InterPro" id="IPR051793">
    <property type="entry name" value="NADH:flavin_oxidoreductase"/>
</dbReference>
<dbReference type="Pfam" id="PF07992">
    <property type="entry name" value="Pyr_redox_2"/>
    <property type="match status" value="1"/>
</dbReference>
<dbReference type="AlphaFoldDB" id="A0A1H4JLP0"/>
<evidence type="ECO:0000259" key="10">
    <source>
        <dbReference type="Pfam" id="PF00724"/>
    </source>
</evidence>
<feature type="domain" description="FAD/NAD(P)-binding" evidence="11">
    <location>
        <begin position="391"/>
        <end position="617"/>
    </location>
</feature>
<dbReference type="OrthoDB" id="3169239at2"/>
<dbReference type="InterPro" id="IPR001155">
    <property type="entry name" value="OxRdtase_FMN_N"/>
</dbReference>
<comment type="similarity">
    <text evidence="3">In the N-terminal section; belongs to the NADH:flavin oxidoreductase/NADH oxidase family.</text>
</comment>
<dbReference type="InterPro" id="IPR023753">
    <property type="entry name" value="FAD/NAD-binding_dom"/>
</dbReference>
<comment type="cofactor">
    <cofactor evidence="2">
        <name>[4Fe-4S] cluster</name>
        <dbReference type="ChEBI" id="CHEBI:49883"/>
    </cofactor>
</comment>
<keyword evidence="5" id="KW-0288">FMN</keyword>
<accession>A0A1H4JLP0</accession>
<dbReference type="InterPro" id="IPR013785">
    <property type="entry name" value="Aldolase_TIM"/>
</dbReference>
<reference evidence="13" key="1">
    <citation type="submission" date="2016-10" db="EMBL/GenBank/DDBJ databases">
        <authorList>
            <person name="Varghese N."/>
        </authorList>
    </citation>
    <scope>NUCLEOTIDE SEQUENCE [LARGE SCALE GENOMIC DNA]</scope>
    <source>
        <strain evidence="13">DSM 44719</strain>
    </source>
</reference>
<sequence>MDLVRQPIDLGAIRVKNRIVLTPHVSFLAENHLPSQRLIDYLEERAKGGVGLITVEASSVHPSNVPYEGVLYAFDPKSVEGYSRIVKAVTAHGARCVLELSHKGAAAKSGILSGRPLLGPSGIPEASSLEVPRAMSLQDIADVRAGFALAAKHAVMAGFDGVEVHSTHGYLPQQFLSPLFNRRTDQYGGSLVNRMRFLTEILDAVRSELGSEKALGVRLAGHELTPGGLETQHFAEIAVRLVDAGLVDYISVTASTHFSYNKIIPTVHAPAGTFVAYAHAIRSAIQERVPVIVAGKITTLAEAEAVISSGKADLVGMTRANIADPHLVRKTLSGEVDDVRPCVGANICISHSVDRRPLSCGHNPTVSRERESKKREDNIRVALEKTSMTPRIAVIGGGIAGLKAAETAARVGAQVTLFERERELGGALRYITVGSVERAPLLGIAQWLADRVAKLGVTLRLGESAPGGQSAEFDAWIVATGSTADRTGFSTLMPDEPILPGIDGKNVVFPDEVLHSGYERDSQITPLSLSDGRSREVLVIDDDSGWIGYSVASYFAEARHPTTLVTAQPKFGHRILGTQEVPDLHEQLRRRGVRIVSHHLVGRIDDLEATAIDLDNGEAVSLGEFGVVCVSRSRKAHVPTANQAFLDDPRTLVIGDAAAPRGIFEAVNEGYWSTLTLLENVLDIRPDSSSREANLVDQA</sequence>
<keyword evidence="7" id="KW-0560">Oxidoreductase</keyword>
<dbReference type="Proteomes" id="UP000183407">
    <property type="component" value="Unassembled WGS sequence"/>
</dbReference>
<evidence type="ECO:0000256" key="9">
    <source>
        <dbReference type="ARBA" id="ARBA00023014"/>
    </source>
</evidence>
<dbReference type="EMBL" id="FNTL01000003">
    <property type="protein sequence ID" value="SEB46608.1"/>
    <property type="molecule type" value="Genomic_DNA"/>
</dbReference>
<gene>
    <name evidence="12" type="ORF">SAMN04490220_0953</name>
</gene>
<dbReference type="Gene3D" id="3.50.50.60">
    <property type="entry name" value="FAD/NAD(P)-binding domain"/>
    <property type="match status" value="1"/>
</dbReference>
<evidence type="ECO:0000256" key="4">
    <source>
        <dbReference type="ARBA" id="ARBA00022630"/>
    </source>
</evidence>
<proteinExistence type="inferred from homology"/>
<evidence type="ECO:0000256" key="8">
    <source>
        <dbReference type="ARBA" id="ARBA00023004"/>
    </source>
</evidence>
<evidence type="ECO:0000256" key="2">
    <source>
        <dbReference type="ARBA" id="ARBA00001966"/>
    </source>
</evidence>
<evidence type="ECO:0000256" key="7">
    <source>
        <dbReference type="ARBA" id="ARBA00023002"/>
    </source>
</evidence>
<dbReference type="GO" id="GO:0051536">
    <property type="term" value="F:iron-sulfur cluster binding"/>
    <property type="evidence" value="ECO:0007669"/>
    <property type="project" value="UniProtKB-KW"/>
</dbReference>
<keyword evidence="9" id="KW-0411">Iron-sulfur</keyword>
<keyword evidence="8" id="KW-0408">Iron</keyword>
<dbReference type="GO" id="GO:0046872">
    <property type="term" value="F:metal ion binding"/>
    <property type="evidence" value="ECO:0007669"/>
    <property type="project" value="UniProtKB-KW"/>
</dbReference>
<dbReference type="RefSeq" id="WP_073364863.1">
    <property type="nucleotide sequence ID" value="NZ_FNTL01000003.1"/>
</dbReference>
<dbReference type="PANTHER" id="PTHR42917">
    <property type="entry name" value="2,4-DIENOYL-COA REDUCTASE"/>
    <property type="match status" value="1"/>
</dbReference>
<protein>
    <submittedName>
        <fullName evidence="12">2,4-dienoyl-CoA reductase</fullName>
    </submittedName>
</protein>
<name>A0A1H4JLP0_RHOJO</name>